<dbReference type="SMART" id="SM00864">
    <property type="entry name" value="Tubulin"/>
    <property type="match status" value="1"/>
</dbReference>
<keyword evidence="2" id="KW-0493">Microtubule</keyword>
<dbReference type="OrthoDB" id="315627at2759"/>
<dbReference type="PROSITE" id="PS00227">
    <property type="entry name" value="TUBULIN"/>
    <property type="match status" value="1"/>
</dbReference>
<evidence type="ECO:0000259" key="5">
    <source>
        <dbReference type="SMART" id="SM00864"/>
    </source>
</evidence>
<gene>
    <name evidence="6" type="ORF">POCTA_138.1.T2150003</name>
</gene>
<reference evidence="6" key="1">
    <citation type="submission" date="2021-01" db="EMBL/GenBank/DDBJ databases">
        <authorList>
            <consortium name="Genoscope - CEA"/>
            <person name="William W."/>
        </authorList>
    </citation>
    <scope>NUCLEOTIDE SEQUENCE</scope>
</reference>
<dbReference type="InterPro" id="IPR000217">
    <property type="entry name" value="Tubulin"/>
</dbReference>
<dbReference type="Pfam" id="PF00091">
    <property type="entry name" value="Tubulin"/>
    <property type="match status" value="1"/>
</dbReference>
<dbReference type="InterPro" id="IPR003008">
    <property type="entry name" value="Tubulin_FtsZ_GTPase"/>
</dbReference>
<dbReference type="GO" id="GO:0005874">
    <property type="term" value="C:microtubule"/>
    <property type="evidence" value="ECO:0007669"/>
    <property type="project" value="UniProtKB-KW"/>
</dbReference>
<evidence type="ECO:0000256" key="2">
    <source>
        <dbReference type="ARBA" id="ARBA00022701"/>
    </source>
</evidence>
<dbReference type="GO" id="GO:0007017">
    <property type="term" value="P:microtubule-based process"/>
    <property type="evidence" value="ECO:0007669"/>
    <property type="project" value="InterPro"/>
</dbReference>
<comment type="caution">
    <text evidence="6">The sequence shown here is derived from an EMBL/GenBank/DDBJ whole genome shotgun (WGS) entry which is preliminary data.</text>
</comment>
<evidence type="ECO:0000256" key="3">
    <source>
        <dbReference type="ARBA" id="ARBA00022741"/>
    </source>
</evidence>
<evidence type="ECO:0000256" key="4">
    <source>
        <dbReference type="ARBA" id="ARBA00023134"/>
    </source>
</evidence>
<dbReference type="Proteomes" id="UP000683925">
    <property type="component" value="Unassembled WGS sequence"/>
</dbReference>
<name>A0A8S1YLD4_PAROT</name>
<accession>A0A8S1YLD4</accession>
<dbReference type="AlphaFoldDB" id="A0A8S1YLD4"/>
<evidence type="ECO:0000313" key="6">
    <source>
        <dbReference type="EMBL" id="CAD8215215.1"/>
    </source>
</evidence>
<protein>
    <recommendedName>
        <fullName evidence="5">Tubulin/FtsZ GTPase domain-containing protein</fullName>
    </recommendedName>
</protein>
<dbReference type="CDD" id="cd06059">
    <property type="entry name" value="Tubulin"/>
    <property type="match status" value="1"/>
</dbReference>
<dbReference type="OMA" id="DGMIHEV"/>
<feature type="domain" description="Tubulin/FtsZ GTPase" evidence="5">
    <location>
        <begin position="33"/>
        <end position="229"/>
    </location>
</feature>
<dbReference type="FunFam" id="3.40.50.1440:FF:000044">
    <property type="entry name" value="Tubulin alpha chain"/>
    <property type="match status" value="1"/>
</dbReference>
<evidence type="ECO:0000256" key="1">
    <source>
        <dbReference type="ARBA" id="ARBA00009636"/>
    </source>
</evidence>
<keyword evidence="7" id="KW-1185">Reference proteome</keyword>
<evidence type="ECO:0000313" key="7">
    <source>
        <dbReference type="Proteomes" id="UP000683925"/>
    </source>
</evidence>
<keyword evidence="4" id="KW-0342">GTP-binding</keyword>
<dbReference type="GO" id="GO:0005525">
    <property type="term" value="F:GTP binding"/>
    <property type="evidence" value="ECO:0007669"/>
    <property type="project" value="UniProtKB-KW"/>
</dbReference>
<keyword evidence="3" id="KW-0547">Nucleotide-binding</keyword>
<dbReference type="InterPro" id="IPR017975">
    <property type="entry name" value="Tubulin_CS"/>
</dbReference>
<dbReference type="PANTHER" id="PTHR11588">
    <property type="entry name" value="TUBULIN"/>
    <property type="match status" value="1"/>
</dbReference>
<proteinExistence type="inferred from homology"/>
<sequence length="424" mass="49112">MSSAFHIHIGGAGVRIGDMLWKLYEKEYNEATQNNYIYEEVDGNHYPLALFFDTDDGMIHEVQRNKSIKYKKHSFLHGKEEALTYARGKYTVGREVTEQAIDCIRKQIETMSRLDEFVITCSISGGTGSGCLSFLSQVLDQKFENKSKQNGFIIFPSSEMSNNVVGPYNAVFSLYTMIDDLQSVTMFDNQSMYNVIDYQLELDFVDYQHLNNLVAQVISSYTGLRRFNNCDNSKFLSNLCPYPRVKYLIPSYGKMTLINDYARTELQETQFIQYLTKKKCQLYQCPINPYLITSALLFRQKQLNPSFGQYDLTLNNLDHFFGQSSNIFQCAASNYQVLPEFAQMKLTGSYFSNDASIASRFKQLRESFCKIRQKRAFHQWYNGEGLEDCEFQEAHDYLQSLEGDYNSVRSFDNSQIENSNNYEL</sequence>
<dbReference type="EMBL" id="CAJJDP010000219">
    <property type="protein sequence ID" value="CAD8215215.1"/>
    <property type="molecule type" value="Genomic_DNA"/>
</dbReference>
<comment type="similarity">
    <text evidence="1">Belongs to the tubulin family.</text>
</comment>
<organism evidence="6 7">
    <name type="scientific">Paramecium octaurelia</name>
    <dbReference type="NCBI Taxonomy" id="43137"/>
    <lineage>
        <taxon>Eukaryota</taxon>
        <taxon>Sar</taxon>
        <taxon>Alveolata</taxon>
        <taxon>Ciliophora</taxon>
        <taxon>Intramacronucleata</taxon>
        <taxon>Oligohymenophorea</taxon>
        <taxon>Peniculida</taxon>
        <taxon>Parameciidae</taxon>
        <taxon>Paramecium</taxon>
    </lineage>
</organism>